<dbReference type="InterPro" id="IPR050727">
    <property type="entry name" value="GH43_arabinanases"/>
</dbReference>
<proteinExistence type="predicted"/>
<dbReference type="PANTHER" id="PTHR43301:SF3">
    <property type="entry name" value="ARABINAN ENDO-1,5-ALPHA-L-ARABINOSIDASE A-RELATED"/>
    <property type="match status" value="1"/>
</dbReference>
<evidence type="ECO:0000313" key="1">
    <source>
        <dbReference type="EMBL" id="SCP98200.1"/>
    </source>
</evidence>
<dbReference type="CDD" id="cd08984">
    <property type="entry name" value="GH43-like"/>
    <property type="match status" value="1"/>
</dbReference>
<reference evidence="1 2" key="1">
    <citation type="submission" date="2016-09" db="EMBL/GenBank/DDBJ databases">
        <authorList>
            <person name="Capua I."/>
            <person name="De Benedictis P."/>
            <person name="Joannis T."/>
            <person name="Lombin L.H."/>
            <person name="Cattoli G."/>
        </authorList>
    </citation>
    <scope>NUCLEOTIDE SEQUENCE [LARGE SCALE GENOMIC DNA]</scope>
    <source>
        <strain evidence="1 2">GluBS11</strain>
    </source>
</reference>
<dbReference type="RefSeq" id="WP_091235087.1">
    <property type="nucleotide sequence ID" value="NZ_FMKA01000017.1"/>
</dbReference>
<dbReference type="AlphaFoldDB" id="A0A1D3TVK8"/>
<sequence>MGKSVLKAPLFADPVYDGAADPVIIWNRQEESWWIFYTNRRANQPGEGVAFVHGTDIGIISSKDGGDTWEYRGTARGLEFEPGRNTFWAPEILFADGKYHMYCSYVRGIPKDWNAGRDIVYYTSDDLMNWSCEKVIELSSDRVIDVCIYEIEKGFWKMWYKDEVHECRTYSAVSRNLKDWEVIGAEITDRPHEGPNVFSFAGWNWMITDPWCGLAVYRSENFSDWEYSSLILEKPGTRSQDSYRGGHADVLVHNGKAYIFYFVHPGLTDEICQNPDYVWEYEQKRTVLQVAELEFVDGKLICNRDKGVGAGFLRFTM</sequence>
<evidence type="ECO:0008006" key="3">
    <source>
        <dbReference type="Google" id="ProtNLM"/>
    </source>
</evidence>
<accession>A0A1D3TVK8</accession>
<dbReference type="Proteomes" id="UP000199315">
    <property type="component" value="Unassembled WGS sequence"/>
</dbReference>
<protein>
    <recommendedName>
        <fullName evidence="3">Glycosyl hydrolases family 43</fullName>
    </recommendedName>
</protein>
<dbReference type="OrthoDB" id="9759709at2"/>
<dbReference type="Gene3D" id="2.115.10.20">
    <property type="entry name" value="Glycosyl hydrolase domain, family 43"/>
    <property type="match status" value="1"/>
</dbReference>
<organism evidence="1 2">
    <name type="scientific">Anaerobium acetethylicum</name>
    <dbReference type="NCBI Taxonomy" id="1619234"/>
    <lineage>
        <taxon>Bacteria</taxon>
        <taxon>Bacillati</taxon>
        <taxon>Bacillota</taxon>
        <taxon>Clostridia</taxon>
        <taxon>Lachnospirales</taxon>
        <taxon>Lachnospiraceae</taxon>
        <taxon>Anaerobium</taxon>
    </lineage>
</organism>
<dbReference type="PANTHER" id="PTHR43301">
    <property type="entry name" value="ARABINAN ENDO-1,5-ALPHA-L-ARABINOSIDASE"/>
    <property type="match status" value="1"/>
</dbReference>
<dbReference type="InterPro" id="IPR023296">
    <property type="entry name" value="Glyco_hydro_beta-prop_sf"/>
</dbReference>
<dbReference type="EMBL" id="FMKA01000017">
    <property type="protein sequence ID" value="SCP98200.1"/>
    <property type="molecule type" value="Genomic_DNA"/>
</dbReference>
<evidence type="ECO:0000313" key="2">
    <source>
        <dbReference type="Proteomes" id="UP000199315"/>
    </source>
</evidence>
<dbReference type="STRING" id="1619234.SAMN05421730_101767"/>
<keyword evidence="2" id="KW-1185">Reference proteome</keyword>
<dbReference type="SUPFAM" id="SSF75005">
    <property type="entry name" value="Arabinanase/levansucrase/invertase"/>
    <property type="match status" value="1"/>
</dbReference>
<gene>
    <name evidence="1" type="ORF">SAMN05421730_101767</name>
</gene>
<name>A0A1D3TVK8_9FIRM</name>